<evidence type="ECO:0000256" key="6">
    <source>
        <dbReference type="PIRSR" id="PIRSR601548-2"/>
    </source>
</evidence>
<sequence>MRSLCESMLLLLLIAAVGVATAGVTPRSGLTSSYGHQAKIFIDQSSERYFRLYNQIASETYSANNEEDFEALFSKLTTVKRIADELVGISREASGFDLSKVKNKVYKAALEELRSVGDLFVLGEDYFSLVQMNLASLQKMSTDKDIEPYMGGAKMPNEDDSPLAYYPDIQKIVQRSSDVDELKYYWETWRDKNQIWASVNFYTIVQSYQKAANILEIPVHQLWYRYDSQEMIQQMEQAMSELMPAYKELHAFVRHELHKKYGSDVVNPDGPIPDHLFQQVLEQAWEEGSIIESYFPRQRLPQFDDFVQELSAKALVNESENFYTSLGFTPLSPDFHKNQLKEPNEDTPNDDCRPSLFDLTPRVLMMYCEKVSFRKLMQYHGHMARVYYAEQKRHLPSYHFKAYNLEYPVGEAVVLSASTPSHLTGRGLAKTAFTDEALMNRLFRMSIHTILNIPLYYVHTKVMHDLLNGTVDMDTVNKHYWQLLELHAGIEPPTDRAEGAIDFPYKFYVNIEQNYQTKKFISEILGYQFYRAFCQQASHSGPLHNCDFYGNFAVGNSLKAMMSLGSSKPWRQVIGKAIPQYTGLSSLALLEYYQPIVDWLNAHNKETKVKIGWNSTTKTAAARNATMYSTPNSDMARLPHQPDVNFQVEVEVEVEAGIWS</sequence>
<dbReference type="Proteomes" id="UP000001070">
    <property type="component" value="Unassembled WGS sequence"/>
</dbReference>
<dbReference type="GO" id="GO:0046872">
    <property type="term" value="F:metal ion binding"/>
    <property type="evidence" value="ECO:0007669"/>
    <property type="project" value="UniProtKB-KW"/>
</dbReference>
<dbReference type="CDD" id="cd06461">
    <property type="entry name" value="M2_ACE"/>
    <property type="match status" value="1"/>
</dbReference>
<evidence type="ECO:0000313" key="12">
    <source>
        <dbReference type="Proteomes" id="UP000001070"/>
    </source>
</evidence>
<dbReference type="GO" id="GO:0008237">
    <property type="term" value="F:metallopeptidase activity"/>
    <property type="evidence" value="ECO:0007669"/>
    <property type="project" value="UniProtKB-KW"/>
</dbReference>
<reference evidence="11 12" key="1">
    <citation type="journal article" date="2007" name="Nature">
        <title>Evolution of genes and genomes on the Drosophila phylogeny.</title>
        <authorList>
            <consortium name="Drosophila 12 Genomes Consortium"/>
            <person name="Clark A.G."/>
            <person name="Eisen M.B."/>
            <person name="Smith D.R."/>
            <person name="Bergman C.M."/>
            <person name="Oliver B."/>
            <person name="Markow T.A."/>
            <person name="Kaufman T.C."/>
            <person name="Kellis M."/>
            <person name="Gelbart W."/>
            <person name="Iyer V.N."/>
            <person name="Pollard D.A."/>
            <person name="Sackton T.B."/>
            <person name="Larracuente A.M."/>
            <person name="Singh N.D."/>
            <person name="Abad J.P."/>
            <person name="Abt D.N."/>
            <person name="Adryan B."/>
            <person name="Aguade M."/>
            <person name="Akashi H."/>
            <person name="Anderson W.W."/>
            <person name="Aquadro C.F."/>
            <person name="Ardell D.H."/>
            <person name="Arguello R."/>
            <person name="Artieri C.G."/>
            <person name="Barbash D.A."/>
            <person name="Barker D."/>
            <person name="Barsanti P."/>
            <person name="Batterham P."/>
            <person name="Batzoglou S."/>
            <person name="Begun D."/>
            <person name="Bhutkar A."/>
            <person name="Blanco E."/>
            <person name="Bosak S.A."/>
            <person name="Bradley R.K."/>
            <person name="Brand A.D."/>
            <person name="Brent M.R."/>
            <person name="Brooks A.N."/>
            <person name="Brown R.H."/>
            <person name="Butlin R.K."/>
            <person name="Caggese C."/>
            <person name="Calvi B.R."/>
            <person name="Bernardo de Carvalho A."/>
            <person name="Caspi A."/>
            <person name="Castrezana S."/>
            <person name="Celniker S.E."/>
            <person name="Chang J.L."/>
            <person name="Chapple C."/>
            <person name="Chatterji S."/>
            <person name="Chinwalla A."/>
            <person name="Civetta A."/>
            <person name="Clifton S.W."/>
            <person name="Comeron J.M."/>
            <person name="Costello J.C."/>
            <person name="Coyne J.A."/>
            <person name="Daub J."/>
            <person name="David R.G."/>
            <person name="Delcher A.L."/>
            <person name="Delehaunty K."/>
            <person name="Do C.B."/>
            <person name="Ebling H."/>
            <person name="Edwards K."/>
            <person name="Eickbush T."/>
            <person name="Evans J.D."/>
            <person name="Filipski A."/>
            <person name="Findeiss S."/>
            <person name="Freyhult E."/>
            <person name="Fulton L."/>
            <person name="Fulton R."/>
            <person name="Garcia A.C."/>
            <person name="Gardiner A."/>
            <person name="Garfield D.A."/>
            <person name="Garvin B.E."/>
            <person name="Gibson G."/>
            <person name="Gilbert D."/>
            <person name="Gnerre S."/>
            <person name="Godfrey J."/>
            <person name="Good R."/>
            <person name="Gotea V."/>
            <person name="Gravely B."/>
            <person name="Greenberg A.J."/>
            <person name="Griffiths-Jones S."/>
            <person name="Gross S."/>
            <person name="Guigo R."/>
            <person name="Gustafson E.A."/>
            <person name="Haerty W."/>
            <person name="Hahn M.W."/>
            <person name="Halligan D.L."/>
            <person name="Halpern A.L."/>
            <person name="Halter G.M."/>
            <person name="Han M.V."/>
            <person name="Heger A."/>
            <person name="Hillier L."/>
            <person name="Hinrichs A.S."/>
            <person name="Holmes I."/>
            <person name="Hoskins R.A."/>
            <person name="Hubisz M.J."/>
            <person name="Hultmark D."/>
            <person name="Huntley M.A."/>
            <person name="Jaffe D.B."/>
            <person name="Jagadeeshan S."/>
            <person name="Jeck W.R."/>
            <person name="Johnson J."/>
            <person name="Jones C.D."/>
            <person name="Jordan W.C."/>
            <person name="Karpen G.H."/>
            <person name="Kataoka E."/>
            <person name="Keightley P.D."/>
            <person name="Kheradpour P."/>
            <person name="Kirkness E.F."/>
            <person name="Koerich L.B."/>
            <person name="Kristiansen K."/>
            <person name="Kudrna D."/>
            <person name="Kulathinal R.J."/>
            <person name="Kumar S."/>
            <person name="Kwok R."/>
            <person name="Lander E."/>
            <person name="Langley C.H."/>
            <person name="Lapoint R."/>
            <person name="Lazzaro B.P."/>
            <person name="Lee S.J."/>
            <person name="Levesque L."/>
            <person name="Li R."/>
            <person name="Lin C.F."/>
            <person name="Lin M.F."/>
            <person name="Lindblad-Toh K."/>
            <person name="Llopart A."/>
            <person name="Long M."/>
            <person name="Low L."/>
            <person name="Lozovsky E."/>
            <person name="Lu J."/>
            <person name="Luo M."/>
            <person name="Machado C.A."/>
            <person name="Makalowski W."/>
            <person name="Marzo M."/>
            <person name="Matsuda M."/>
            <person name="Matzkin L."/>
            <person name="McAllister B."/>
            <person name="McBride C.S."/>
            <person name="McKernan B."/>
            <person name="McKernan K."/>
            <person name="Mendez-Lago M."/>
            <person name="Minx P."/>
            <person name="Mollenhauer M.U."/>
            <person name="Montooth K."/>
            <person name="Mount S.M."/>
            <person name="Mu X."/>
            <person name="Myers E."/>
            <person name="Negre B."/>
            <person name="Newfeld S."/>
            <person name="Nielsen R."/>
            <person name="Noor M.A."/>
            <person name="O'Grady P."/>
            <person name="Pachter L."/>
            <person name="Papaceit M."/>
            <person name="Parisi M.J."/>
            <person name="Parisi M."/>
            <person name="Parts L."/>
            <person name="Pedersen J.S."/>
            <person name="Pesole G."/>
            <person name="Phillippy A.M."/>
            <person name="Ponting C.P."/>
            <person name="Pop M."/>
            <person name="Porcelli D."/>
            <person name="Powell J.R."/>
            <person name="Prohaska S."/>
            <person name="Pruitt K."/>
            <person name="Puig M."/>
            <person name="Quesneville H."/>
            <person name="Ram K.R."/>
            <person name="Rand D."/>
            <person name="Rasmussen M.D."/>
            <person name="Reed L.K."/>
            <person name="Reenan R."/>
            <person name="Reily A."/>
            <person name="Remington K.A."/>
            <person name="Rieger T.T."/>
            <person name="Ritchie M.G."/>
            <person name="Robin C."/>
            <person name="Rogers Y.H."/>
            <person name="Rohde C."/>
            <person name="Rozas J."/>
            <person name="Rubenfield M.J."/>
            <person name="Ruiz A."/>
            <person name="Russo S."/>
            <person name="Salzberg S.L."/>
            <person name="Sanchez-Gracia A."/>
            <person name="Saranga D.J."/>
            <person name="Sato H."/>
            <person name="Schaeffer S.W."/>
            <person name="Schatz M.C."/>
            <person name="Schlenke T."/>
            <person name="Schwartz R."/>
            <person name="Segarra C."/>
            <person name="Singh R.S."/>
            <person name="Sirot L."/>
            <person name="Sirota M."/>
            <person name="Sisneros N.B."/>
            <person name="Smith C.D."/>
            <person name="Smith T.F."/>
            <person name="Spieth J."/>
            <person name="Stage D.E."/>
            <person name="Stark A."/>
            <person name="Stephan W."/>
            <person name="Strausberg R.L."/>
            <person name="Strempel S."/>
            <person name="Sturgill D."/>
            <person name="Sutton G."/>
            <person name="Sutton G.G."/>
            <person name="Tao W."/>
            <person name="Teichmann S."/>
            <person name="Tobari Y.N."/>
            <person name="Tomimura Y."/>
            <person name="Tsolas J.M."/>
            <person name="Valente V.L."/>
            <person name="Venter E."/>
            <person name="Venter J.C."/>
            <person name="Vicario S."/>
            <person name="Vieira F.G."/>
            <person name="Vilella A.J."/>
            <person name="Villasante A."/>
            <person name="Walenz B."/>
            <person name="Wang J."/>
            <person name="Wasserman M."/>
            <person name="Watts T."/>
            <person name="Wilson D."/>
            <person name="Wilson R.K."/>
            <person name="Wing R.A."/>
            <person name="Wolfner M.F."/>
            <person name="Wong A."/>
            <person name="Wong G.K."/>
            <person name="Wu C.I."/>
            <person name="Wu G."/>
            <person name="Yamamoto D."/>
            <person name="Yang H.P."/>
            <person name="Yang S.P."/>
            <person name="Yorke J.A."/>
            <person name="Yoshida K."/>
            <person name="Zdobnov E."/>
            <person name="Zhang P."/>
            <person name="Zhang Y."/>
            <person name="Zimin A.V."/>
            <person name="Baldwin J."/>
            <person name="Abdouelleil A."/>
            <person name="Abdulkadir J."/>
            <person name="Abebe A."/>
            <person name="Abera B."/>
            <person name="Abreu J."/>
            <person name="Acer S.C."/>
            <person name="Aftuck L."/>
            <person name="Alexander A."/>
            <person name="An P."/>
            <person name="Anderson E."/>
            <person name="Anderson S."/>
            <person name="Arachi H."/>
            <person name="Azer M."/>
            <person name="Bachantsang P."/>
            <person name="Barry A."/>
            <person name="Bayul T."/>
            <person name="Berlin A."/>
            <person name="Bessette D."/>
            <person name="Bloom T."/>
            <person name="Blye J."/>
            <person name="Boguslavskiy L."/>
            <person name="Bonnet C."/>
            <person name="Boukhgalter B."/>
            <person name="Bourzgui I."/>
            <person name="Brown A."/>
            <person name="Cahill P."/>
            <person name="Channer S."/>
            <person name="Cheshatsang Y."/>
            <person name="Chuda L."/>
            <person name="Citroen M."/>
            <person name="Collymore A."/>
            <person name="Cooke P."/>
            <person name="Costello M."/>
            <person name="D'Aco K."/>
            <person name="Daza R."/>
            <person name="De Haan G."/>
            <person name="DeGray S."/>
            <person name="DeMaso C."/>
            <person name="Dhargay N."/>
            <person name="Dooley K."/>
            <person name="Dooley E."/>
            <person name="Doricent M."/>
            <person name="Dorje P."/>
            <person name="Dorjee K."/>
            <person name="Dupes A."/>
            <person name="Elong R."/>
            <person name="Falk J."/>
            <person name="Farina A."/>
            <person name="Faro S."/>
            <person name="Ferguson D."/>
            <person name="Fisher S."/>
            <person name="Foley C.D."/>
            <person name="Franke A."/>
            <person name="Friedrich D."/>
            <person name="Gadbois L."/>
            <person name="Gearin G."/>
            <person name="Gearin C.R."/>
            <person name="Giannoukos G."/>
            <person name="Goode T."/>
            <person name="Graham J."/>
            <person name="Grandbois E."/>
            <person name="Grewal S."/>
            <person name="Gyaltsen K."/>
            <person name="Hafez N."/>
            <person name="Hagos B."/>
            <person name="Hall J."/>
            <person name="Henson C."/>
            <person name="Hollinger A."/>
            <person name="Honan T."/>
            <person name="Huard M.D."/>
            <person name="Hughes L."/>
            <person name="Hurhula B."/>
            <person name="Husby M.E."/>
            <person name="Kamat A."/>
            <person name="Kanga B."/>
            <person name="Kashin S."/>
            <person name="Khazanovich D."/>
            <person name="Kisner P."/>
            <person name="Lance K."/>
            <person name="Lara M."/>
            <person name="Lee W."/>
            <person name="Lennon N."/>
            <person name="Letendre F."/>
            <person name="LeVine R."/>
            <person name="Lipovsky A."/>
            <person name="Liu X."/>
            <person name="Liu J."/>
            <person name="Liu S."/>
            <person name="Lokyitsang T."/>
            <person name="Lokyitsang Y."/>
            <person name="Lubonja R."/>
            <person name="Lui A."/>
            <person name="MacDonald P."/>
            <person name="Magnisalis V."/>
            <person name="Maru K."/>
            <person name="Matthews C."/>
            <person name="McCusker W."/>
            <person name="McDonough S."/>
            <person name="Mehta T."/>
            <person name="Meldrim J."/>
            <person name="Meneus L."/>
            <person name="Mihai O."/>
            <person name="Mihalev A."/>
            <person name="Mihova T."/>
            <person name="Mittelman R."/>
            <person name="Mlenga V."/>
            <person name="Montmayeur A."/>
            <person name="Mulrain L."/>
            <person name="Navidi A."/>
            <person name="Naylor J."/>
            <person name="Negash T."/>
            <person name="Nguyen T."/>
            <person name="Nguyen N."/>
            <person name="Nicol R."/>
            <person name="Norbu C."/>
            <person name="Norbu N."/>
            <person name="Novod N."/>
            <person name="O'Neill B."/>
            <person name="Osman S."/>
            <person name="Markiewicz E."/>
            <person name="Oyono O.L."/>
            <person name="Patti C."/>
            <person name="Phunkhang P."/>
            <person name="Pierre F."/>
            <person name="Priest M."/>
            <person name="Raghuraman S."/>
            <person name="Rege F."/>
            <person name="Reyes R."/>
            <person name="Rise C."/>
            <person name="Rogov P."/>
            <person name="Ross K."/>
            <person name="Ryan E."/>
            <person name="Settipalli S."/>
            <person name="Shea T."/>
            <person name="Sherpa N."/>
            <person name="Shi L."/>
            <person name="Shih D."/>
            <person name="Sparrow T."/>
            <person name="Spaulding J."/>
            <person name="Stalker J."/>
            <person name="Stange-Thomann N."/>
            <person name="Stavropoulos S."/>
            <person name="Stone C."/>
            <person name="Strader C."/>
            <person name="Tesfaye S."/>
            <person name="Thomson T."/>
            <person name="Thoulutsang Y."/>
            <person name="Thoulutsang D."/>
            <person name="Topham K."/>
            <person name="Topping I."/>
            <person name="Tsamla T."/>
            <person name="Vassiliev H."/>
            <person name="Vo A."/>
            <person name="Wangchuk T."/>
            <person name="Wangdi T."/>
            <person name="Weiand M."/>
            <person name="Wilkinson J."/>
            <person name="Wilson A."/>
            <person name="Yadav S."/>
            <person name="Young G."/>
            <person name="Yu Q."/>
            <person name="Zembek L."/>
            <person name="Zhong D."/>
            <person name="Zimmer A."/>
            <person name="Zwirko Z."/>
            <person name="Jaffe D.B."/>
            <person name="Alvarez P."/>
            <person name="Brockman W."/>
            <person name="Butler J."/>
            <person name="Chin C."/>
            <person name="Gnerre S."/>
            <person name="Grabherr M."/>
            <person name="Kleber M."/>
            <person name="Mauceli E."/>
            <person name="MacCallum I."/>
        </authorList>
    </citation>
    <scope>NUCLEOTIDE SEQUENCE [LARGE SCALE GENOMIC DNA]</scope>
    <source>
        <strain evidence="12">Tucson 15287-2541.00</strain>
    </source>
</reference>
<comment type="similarity">
    <text evidence="1 8 9">Belongs to the peptidase M2 family.</text>
</comment>
<keyword evidence="9" id="KW-0645">Protease</keyword>
<comment type="cofactor">
    <cofactor evidence="9">
        <name>Zn(2+)</name>
        <dbReference type="ChEBI" id="CHEBI:29105"/>
    </cofactor>
    <text evidence="9">Binds 1 zinc ion per subunit.</text>
</comment>
<keyword evidence="3 7" id="KW-1015">Disulfide bond</keyword>
<feature type="binding site" evidence="6">
    <location>
        <position position="226"/>
    </location>
    <ligand>
        <name>chloride</name>
        <dbReference type="ChEBI" id="CHEBI:17996"/>
        <label>1</label>
    </ligand>
</feature>
<dbReference type="SMR" id="B4J5E8"/>
<keyword evidence="2 10" id="KW-0732">Signal</keyword>
<feature type="chain" id="PRO_5002808138" description="Angiotensin-converting enzyme" evidence="10">
    <location>
        <begin position="23"/>
        <end position="660"/>
    </location>
</feature>
<keyword evidence="4 5" id="KW-0325">Glycoprotein</keyword>
<dbReference type="PROSITE" id="PS52011">
    <property type="entry name" value="PEPTIDASE_M2"/>
    <property type="match status" value="1"/>
</dbReference>
<dbReference type="eggNOG" id="KOG3690">
    <property type="taxonomic scope" value="Eukaryota"/>
</dbReference>
<protein>
    <recommendedName>
        <fullName evidence="9">Angiotensin-converting enzyme</fullName>
        <ecNumber evidence="9">3.4.-.-</ecNumber>
    </recommendedName>
</protein>
<dbReference type="AlphaFoldDB" id="B4J5E8"/>
<dbReference type="GO" id="GO:0004180">
    <property type="term" value="F:carboxypeptidase activity"/>
    <property type="evidence" value="ECO:0007669"/>
    <property type="project" value="UniProtKB-KW"/>
</dbReference>
<evidence type="ECO:0000256" key="3">
    <source>
        <dbReference type="ARBA" id="ARBA00023157"/>
    </source>
</evidence>
<dbReference type="Pfam" id="PF01401">
    <property type="entry name" value="Peptidase_M2"/>
    <property type="match status" value="1"/>
</dbReference>
<gene>
    <name evidence="11" type="primary">Dgri\GH20259</name>
    <name evidence="11" type="ORF">Dgri_GH20259</name>
</gene>
<evidence type="ECO:0000256" key="9">
    <source>
        <dbReference type="RuleBase" id="RU361144"/>
    </source>
</evidence>
<feature type="signal peptide" evidence="10">
    <location>
        <begin position="1"/>
        <end position="22"/>
    </location>
</feature>
<evidence type="ECO:0000256" key="7">
    <source>
        <dbReference type="PIRSR" id="PIRSR601548-4"/>
    </source>
</evidence>
<evidence type="ECO:0000256" key="1">
    <source>
        <dbReference type="ARBA" id="ARBA00008139"/>
    </source>
</evidence>
<dbReference type="GO" id="GO:0005615">
    <property type="term" value="C:extracellular space"/>
    <property type="evidence" value="ECO:0007669"/>
    <property type="project" value="TreeGrafter"/>
</dbReference>
<dbReference type="STRING" id="7222.B4J5E8"/>
<evidence type="ECO:0000256" key="5">
    <source>
        <dbReference type="PIRSR" id="PIRSR601548-10"/>
    </source>
</evidence>
<evidence type="ECO:0000256" key="8">
    <source>
        <dbReference type="PROSITE-ProRule" id="PRU01355"/>
    </source>
</evidence>
<comment type="caution">
    <text evidence="8">Lacks conserved residue(s) required for the propagation of feature annotation.</text>
</comment>
<evidence type="ECO:0000256" key="2">
    <source>
        <dbReference type="ARBA" id="ARBA00022729"/>
    </source>
</evidence>
<accession>B4J5E8</accession>
<evidence type="ECO:0000256" key="10">
    <source>
        <dbReference type="SAM" id="SignalP"/>
    </source>
</evidence>
<keyword evidence="9" id="KW-0121">Carboxypeptidase</keyword>
<evidence type="ECO:0000313" key="11">
    <source>
        <dbReference type="EMBL" id="EDW01790.1"/>
    </source>
</evidence>
<dbReference type="SUPFAM" id="SSF55486">
    <property type="entry name" value="Metalloproteases ('zincins'), catalytic domain"/>
    <property type="match status" value="1"/>
</dbReference>
<dbReference type="EMBL" id="CH916367">
    <property type="protein sequence ID" value="EDW01790.1"/>
    <property type="molecule type" value="Genomic_DNA"/>
</dbReference>
<dbReference type="PhylomeDB" id="B4J5E8"/>
<name>B4J5E8_DROGR</name>
<keyword evidence="9" id="KW-0862">Zinc</keyword>
<dbReference type="EC" id="3.4.-.-" evidence="9"/>
<keyword evidence="9" id="KW-0378">Hydrolase</keyword>
<evidence type="ECO:0000256" key="4">
    <source>
        <dbReference type="ARBA" id="ARBA00023180"/>
    </source>
</evidence>
<dbReference type="InParanoid" id="B4J5E8"/>
<proteinExistence type="inferred from homology"/>
<keyword evidence="9" id="KW-0479">Metal-binding</keyword>
<dbReference type="HOGENOM" id="CLU_014364_3_0_1"/>
<keyword evidence="12" id="KW-1185">Reference proteome</keyword>
<feature type="disulfide bond" evidence="7">
    <location>
        <begin position="534"/>
        <end position="546"/>
    </location>
</feature>
<dbReference type="PRINTS" id="PR00791">
    <property type="entry name" value="PEPDIPTASEA"/>
</dbReference>
<dbReference type="GO" id="GO:0006508">
    <property type="term" value="P:proteolysis"/>
    <property type="evidence" value="ECO:0007669"/>
    <property type="project" value="UniProtKB-KW"/>
</dbReference>
<dbReference type="PANTHER" id="PTHR10514:SF44">
    <property type="entry name" value="ANGIOTENSIN-CONVERTING ENZYME-RELATED"/>
    <property type="match status" value="1"/>
</dbReference>
<dbReference type="OrthoDB" id="10029630at2759"/>
<dbReference type="PANTHER" id="PTHR10514">
    <property type="entry name" value="ANGIOTENSIN-CONVERTING ENZYME"/>
    <property type="match status" value="1"/>
</dbReference>
<dbReference type="InterPro" id="IPR001548">
    <property type="entry name" value="Peptidase_M2"/>
</dbReference>
<keyword evidence="9" id="KW-0482">Metalloprotease</keyword>
<dbReference type="GO" id="GO:0005886">
    <property type="term" value="C:plasma membrane"/>
    <property type="evidence" value="ECO:0007669"/>
    <property type="project" value="TreeGrafter"/>
</dbReference>
<feature type="disulfide bond" evidence="7">
    <location>
        <begin position="352"/>
        <end position="368"/>
    </location>
</feature>
<organism evidence="12">
    <name type="scientific">Drosophila grimshawi</name>
    <name type="common">Hawaiian fruit fly</name>
    <name type="synonym">Idiomyia grimshawi</name>
    <dbReference type="NCBI Taxonomy" id="7222"/>
    <lineage>
        <taxon>Eukaryota</taxon>
        <taxon>Metazoa</taxon>
        <taxon>Ecdysozoa</taxon>
        <taxon>Arthropoda</taxon>
        <taxon>Hexapoda</taxon>
        <taxon>Insecta</taxon>
        <taxon>Pterygota</taxon>
        <taxon>Neoptera</taxon>
        <taxon>Endopterygota</taxon>
        <taxon>Diptera</taxon>
        <taxon>Brachycera</taxon>
        <taxon>Muscomorpha</taxon>
        <taxon>Ephydroidea</taxon>
        <taxon>Drosophilidae</taxon>
        <taxon>Drosophila</taxon>
        <taxon>Hawaiian Drosophila</taxon>
    </lineage>
</organism>
<dbReference type="FunCoup" id="B4J5E8">
    <property type="interactions" value="11"/>
</dbReference>
<dbReference type="OMA" id="WETWRDK"/>
<feature type="glycosylation site" description="N-linked (GlcNAc...) (complex) asparagine" evidence="5">
    <location>
        <position position="103"/>
    </location>
</feature>
<dbReference type="GO" id="GO:0008241">
    <property type="term" value="F:peptidyl-dipeptidase activity"/>
    <property type="evidence" value="ECO:0007669"/>
    <property type="project" value="InterPro"/>
</dbReference>